<accession>A0AAR5Q3T2</accession>
<dbReference type="PANTHER" id="PTHR10760">
    <property type="entry name" value="TORSIN"/>
    <property type="match status" value="1"/>
</dbReference>
<organism evidence="4 5">
    <name type="scientific">Dendroctonus ponderosae</name>
    <name type="common">Mountain pine beetle</name>
    <dbReference type="NCBI Taxonomy" id="77166"/>
    <lineage>
        <taxon>Eukaryota</taxon>
        <taxon>Metazoa</taxon>
        <taxon>Ecdysozoa</taxon>
        <taxon>Arthropoda</taxon>
        <taxon>Hexapoda</taxon>
        <taxon>Insecta</taxon>
        <taxon>Pterygota</taxon>
        <taxon>Neoptera</taxon>
        <taxon>Endopterygota</taxon>
        <taxon>Coleoptera</taxon>
        <taxon>Polyphaga</taxon>
        <taxon>Cucujiformia</taxon>
        <taxon>Curculionidae</taxon>
        <taxon>Scolytinae</taxon>
        <taxon>Dendroctonus</taxon>
    </lineage>
</organism>
<sequence>MPVKSISSPISILFTIFYLLHVGSCWELWGYNVELSVPKRDEVLKFIRNPYCYKYECCNDNWIQFKKRKLENNFSTHVFGQPLLNAAVDALSSHFNKYFQSSKALTMSFHGMTGTGKNYVTRFIADSIFTNGMKSKYVHHFFGRLHFSETSLLKQYQTDLYSWIKGNISECPTQLFIFDEVDKMIPNVLDYITPIIDYLEDVEGVDYSKAVFIFLSNIGADIITEHFHDLYVQEGKNREDLTLSDFEYFIQKGAFNENGGLFHGKTISNNLIDHYIPFLPLEKKHIQLCIEKEFQIRKVLHPHENHINEVMKIIEWGPDSSKLFSKTGCKRLGPKVAILVDRHYRHVSFSEKDEL</sequence>
<reference evidence="5" key="1">
    <citation type="journal article" date="2013" name="Genome Biol.">
        <title>Draft genome of the mountain pine beetle, Dendroctonus ponderosae Hopkins, a major forest pest.</title>
        <authorList>
            <person name="Keeling C.I."/>
            <person name="Yuen M.M."/>
            <person name="Liao N.Y."/>
            <person name="Docking T.R."/>
            <person name="Chan S.K."/>
            <person name="Taylor G.A."/>
            <person name="Palmquist D.L."/>
            <person name="Jackman S.D."/>
            <person name="Nguyen A."/>
            <person name="Li M."/>
            <person name="Henderson H."/>
            <person name="Janes J.K."/>
            <person name="Zhao Y."/>
            <person name="Pandoh P."/>
            <person name="Moore R."/>
            <person name="Sperling F.A."/>
            <person name="Huber D.P."/>
            <person name="Birol I."/>
            <person name="Jones S.J."/>
            <person name="Bohlmann J."/>
        </authorList>
    </citation>
    <scope>NUCLEOTIDE SEQUENCE</scope>
</reference>
<dbReference type="GeneID" id="109542817"/>
<proteinExistence type="inferred from homology"/>
<reference evidence="4" key="2">
    <citation type="submission" date="2024-08" db="UniProtKB">
        <authorList>
            <consortium name="EnsemblMetazoa"/>
        </authorList>
    </citation>
    <scope>IDENTIFICATION</scope>
</reference>
<feature type="signal peptide" evidence="2">
    <location>
        <begin position="1"/>
        <end position="25"/>
    </location>
</feature>
<dbReference type="PANTHER" id="PTHR10760:SF2">
    <property type="entry name" value="LD13476P-RELATED"/>
    <property type="match status" value="1"/>
</dbReference>
<keyword evidence="5" id="KW-1185">Reference proteome</keyword>
<dbReference type="GO" id="GO:0005524">
    <property type="term" value="F:ATP binding"/>
    <property type="evidence" value="ECO:0007669"/>
    <property type="project" value="InterPro"/>
</dbReference>
<keyword evidence="2" id="KW-0732">Signal</keyword>
<dbReference type="InterPro" id="IPR049337">
    <property type="entry name" value="TOR1A_C"/>
</dbReference>
<dbReference type="GO" id="GO:0071218">
    <property type="term" value="P:cellular response to misfolded protein"/>
    <property type="evidence" value="ECO:0007669"/>
    <property type="project" value="TreeGrafter"/>
</dbReference>
<name>A0AAR5Q3T2_DENPD</name>
<dbReference type="Pfam" id="PF21376">
    <property type="entry name" value="TOR1A_C"/>
    <property type="match status" value="1"/>
</dbReference>
<evidence type="ECO:0000313" key="4">
    <source>
        <dbReference type="EnsemblMetazoa" id="XP_019767776.1"/>
    </source>
</evidence>
<dbReference type="Pfam" id="PF06309">
    <property type="entry name" value="Torsin"/>
    <property type="match status" value="1"/>
</dbReference>
<dbReference type="InterPro" id="IPR027417">
    <property type="entry name" value="P-loop_NTPase"/>
</dbReference>
<dbReference type="RefSeq" id="XP_019767776.1">
    <property type="nucleotide sequence ID" value="XM_019912217.2"/>
</dbReference>
<evidence type="ECO:0000313" key="5">
    <source>
        <dbReference type="Proteomes" id="UP000019118"/>
    </source>
</evidence>
<dbReference type="KEGG" id="dpa:109542817"/>
<dbReference type="Gene3D" id="3.40.50.300">
    <property type="entry name" value="P-loop containing nucleotide triphosphate hydrolases"/>
    <property type="match status" value="1"/>
</dbReference>
<dbReference type="InterPro" id="IPR010448">
    <property type="entry name" value="Torsin"/>
</dbReference>
<dbReference type="EnsemblMetazoa" id="XM_019912217.1">
    <property type="protein sequence ID" value="XP_019767776.1"/>
    <property type="gene ID" value="LOC109542817"/>
</dbReference>
<dbReference type="GO" id="GO:0012505">
    <property type="term" value="C:endomembrane system"/>
    <property type="evidence" value="ECO:0007669"/>
    <property type="project" value="UniProtKB-ARBA"/>
</dbReference>
<protein>
    <recommendedName>
        <fullName evidence="3">Torsin-1A C-terminal domain-containing protein</fullName>
    </recommendedName>
</protein>
<dbReference type="PRINTS" id="PR00300">
    <property type="entry name" value="CLPPROTEASEA"/>
</dbReference>
<dbReference type="AlphaFoldDB" id="A0AAR5Q3T2"/>
<feature type="chain" id="PRO_5043580131" description="Torsin-1A C-terminal domain-containing protein" evidence="2">
    <location>
        <begin position="26"/>
        <end position="355"/>
    </location>
</feature>
<dbReference type="SUPFAM" id="SSF52540">
    <property type="entry name" value="P-loop containing nucleoside triphosphate hydrolases"/>
    <property type="match status" value="1"/>
</dbReference>
<dbReference type="GO" id="GO:0016887">
    <property type="term" value="F:ATP hydrolysis activity"/>
    <property type="evidence" value="ECO:0007669"/>
    <property type="project" value="InterPro"/>
</dbReference>
<evidence type="ECO:0000259" key="3">
    <source>
        <dbReference type="Pfam" id="PF21376"/>
    </source>
</evidence>
<comment type="similarity">
    <text evidence="1">Belongs to the ClpA/ClpB family. Torsin subfamily.</text>
</comment>
<evidence type="ECO:0000256" key="2">
    <source>
        <dbReference type="SAM" id="SignalP"/>
    </source>
</evidence>
<dbReference type="GO" id="GO:0005737">
    <property type="term" value="C:cytoplasm"/>
    <property type="evidence" value="ECO:0007669"/>
    <property type="project" value="UniProtKB-ARBA"/>
</dbReference>
<feature type="domain" description="Torsin-1A C-terminal" evidence="3">
    <location>
        <begin position="281"/>
        <end position="335"/>
    </location>
</feature>
<dbReference type="InterPro" id="IPR001270">
    <property type="entry name" value="ClpA/B"/>
</dbReference>
<evidence type="ECO:0000256" key="1">
    <source>
        <dbReference type="ARBA" id="ARBA00006235"/>
    </source>
</evidence>
<dbReference type="Proteomes" id="UP000019118">
    <property type="component" value="Unassembled WGS sequence"/>
</dbReference>